<comment type="catalytic activity">
    <reaction evidence="7 8">
        <text>CMP + ATP = CDP + ADP</text>
        <dbReference type="Rhea" id="RHEA:11600"/>
        <dbReference type="ChEBI" id="CHEBI:30616"/>
        <dbReference type="ChEBI" id="CHEBI:58069"/>
        <dbReference type="ChEBI" id="CHEBI:60377"/>
        <dbReference type="ChEBI" id="CHEBI:456216"/>
        <dbReference type="EC" id="2.7.4.25"/>
    </reaction>
</comment>
<proteinExistence type="inferred from homology"/>
<evidence type="ECO:0000256" key="2">
    <source>
        <dbReference type="ARBA" id="ARBA00022679"/>
    </source>
</evidence>
<keyword evidence="4 8" id="KW-0418">Kinase</keyword>
<evidence type="ECO:0000313" key="10">
    <source>
        <dbReference type="EMBL" id="MBC5732663.1"/>
    </source>
</evidence>
<dbReference type="InterPro" id="IPR027417">
    <property type="entry name" value="P-loop_NTPase"/>
</dbReference>
<comment type="similarity">
    <text evidence="1 8">Belongs to the cytidylate kinase family. Type 1 subfamily.</text>
</comment>
<dbReference type="InterPro" id="IPR003136">
    <property type="entry name" value="Cytidylate_kin"/>
</dbReference>
<evidence type="ECO:0000313" key="11">
    <source>
        <dbReference type="Proteomes" id="UP000661435"/>
    </source>
</evidence>
<dbReference type="PANTHER" id="PTHR21299:SF2">
    <property type="entry name" value="CYTIDYLATE KINASE"/>
    <property type="match status" value="1"/>
</dbReference>
<comment type="caution">
    <text evidence="10">The sequence shown here is derived from an EMBL/GenBank/DDBJ whole genome shotgun (WGS) entry which is preliminary data.</text>
</comment>
<feature type="binding site" evidence="8">
    <location>
        <begin position="10"/>
        <end position="18"/>
    </location>
    <ligand>
        <name>ATP</name>
        <dbReference type="ChEBI" id="CHEBI:30616"/>
    </ligand>
</feature>
<dbReference type="GO" id="GO:0036431">
    <property type="term" value="F:dCMP kinase activity"/>
    <property type="evidence" value="ECO:0007669"/>
    <property type="project" value="InterPro"/>
</dbReference>
<dbReference type="EC" id="2.7.4.25" evidence="8"/>
<comment type="subcellular location">
    <subcellularLocation>
        <location evidence="8">Cytoplasm</location>
    </subcellularLocation>
</comment>
<evidence type="ECO:0000256" key="5">
    <source>
        <dbReference type="ARBA" id="ARBA00022840"/>
    </source>
</evidence>
<evidence type="ECO:0000259" key="9">
    <source>
        <dbReference type="Pfam" id="PF02224"/>
    </source>
</evidence>
<dbReference type="Gene3D" id="3.40.50.300">
    <property type="entry name" value="P-loop containing nucleotide triphosphate hydrolases"/>
    <property type="match status" value="1"/>
</dbReference>
<protein>
    <recommendedName>
        <fullName evidence="8">Cytidylate kinase</fullName>
        <shortName evidence="8">CK</shortName>
        <ecNumber evidence="8">2.7.4.25</ecNumber>
    </recommendedName>
    <alternativeName>
        <fullName evidence="8">Cytidine monophosphate kinase</fullName>
        <shortName evidence="8">CMP kinase</shortName>
    </alternativeName>
</protein>
<evidence type="ECO:0000256" key="8">
    <source>
        <dbReference type="HAMAP-Rule" id="MF_00238"/>
    </source>
</evidence>
<evidence type="ECO:0000256" key="6">
    <source>
        <dbReference type="ARBA" id="ARBA00047615"/>
    </source>
</evidence>
<keyword evidence="11" id="KW-1185">Reference proteome</keyword>
<keyword evidence="3 8" id="KW-0547">Nucleotide-binding</keyword>
<dbReference type="CDD" id="cd02020">
    <property type="entry name" value="CMPK"/>
    <property type="match status" value="1"/>
</dbReference>
<evidence type="ECO:0000256" key="1">
    <source>
        <dbReference type="ARBA" id="ARBA00009427"/>
    </source>
</evidence>
<accession>A0A8J6MEB4</accession>
<dbReference type="RefSeq" id="WP_186906552.1">
    <property type="nucleotide sequence ID" value="NZ_JACOPP010000002.1"/>
</dbReference>
<dbReference type="GO" id="GO:0006220">
    <property type="term" value="P:pyrimidine nucleotide metabolic process"/>
    <property type="evidence" value="ECO:0007669"/>
    <property type="project" value="UniProtKB-UniRule"/>
</dbReference>
<organism evidence="10 11">
    <name type="scientific">Lawsonibacter hominis</name>
    <dbReference type="NCBI Taxonomy" id="2763053"/>
    <lineage>
        <taxon>Bacteria</taxon>
        <taxon>Bacillati</taxon>
        <taxon>Bacillota</taxon>
        <taxon>Clostridia</taxon>
        <taxon>Eubacteriales</taxon>
        <taxon>Oscillospiraceae</taxon>
        <taxon>Lawsonibacter</taxon>
    </lineage>
</organism>
<sequence>MNYHSIAIDGPSGAGKSTLARMLAQELGYLYVDTGAIYRTVGLCAFRKGVEPTDARAVTALLDGMEIDLRYEQDGVQHMYLDGEDVTREIRRHEISRYASDVSAIPAVRAFLLERQRELARRGDVIMDGRDIGTVVLPGADVKLFLTASAQDRARRRFAELQQRGQETDYETVLRDIRKRDENDTRRAAAPLRQAEDALLVDTTGNTLEESFQVLLQTIKERLQA</sequence>
<name>A0A8J6MEB4_9FIRM</name>
<dbReference type="EMBL" id="JACOPP010000002">
    <property type="protein sequence ID" value="MBC5732663.1"/>
    <property type="molecule type" value="Genomic_DNA"/>
</dbReference>
<dbReference type="Pfam" id="PF02224">
    <property type="entry name" value="Cytidylate_kin"/>
    <property type="match status" value="1"/>
</dbReference>
<dbReference type="GO" id="GO:0005524">
    <property type="term" value="F:ATP binding"/>
    <property type="evidence" value="ECO:0007669"/>
    <property type="project" value="UniProtKB-UniRule"/>
</dbReference>
<dbReference type="GO" id="GO:0005829">
    <property type="term" value="C:cytosol"/>
    <property type="evidence" value="ECO:0007669"/>
    <property type="project" value="TreeGrafter"/>
</dbReference>
<keyword evidence="2 8" id="KW-0808">Transferase</keyword>
<gene>
    <name evidence="8" type="primary">cmk</name>
    <name evidence="10" type="ORF">H8S57_02830</name>
</gene>
<reference evidence="10" key="1">
    <citation type="submission" date="2020-08" db="EMBL/GenBank/DDBJ databases">
        <title>Genome public.</title>
        <authorList>
            <person name="Liu C."/>
            <person name="Sun Q."/>
        </authorList>
    </citation>
    <scope>NUCLEOTIDE SEQUENCE</scope>
    <source>
        <strain evidence="10">NSJ-51</strain>
    </source>
</reference>
<keyword evidence="5 8" id="KW-0067">ATP-binding</keyword>
<dbReference type="PANTHER" id="PTHR21299">
    <property type="entry name" value="CYTIDYLATE KINASE/PANTOATE-BETA-ALANINE LIGASE"/>
    <property type="match status" value="1"/>
</dbReference>
<dbReference type="AlphaFoldDB" id="A0A8J6MEB4"/>
<evidence type="ECO:0000256" key="4">
    <source>
        <dbReference type="ARBA" id="ARBA00022777"/>
    </source>
</evidence>
<dbReference type="Proteomes" id="UP000661435">
    <property type="component" value="Unassembled WGS sequence"/>
</dbReference>
<evidence type="ECO:0000256" key="7">
    <source>
        <dbReference type="ARBA" id="ARBA00048478"/>
    </source>
</evidence>
<keyword evidence="8" id="KW-0963">Cytoplasm</keyword>
<evidence type="ECO:0000256" key="3">
    <source>
        <dbReference type="ARBA" id="ARBA00022741"/>
    </source>
</evidence>
<dbReference type="HAMAP" id="MF_00238">
    <property type="entry name" value="Cytidyl_kinase_type1"/>
    <property type="match status" value="1"/>
</dbReference>
<dbReference type="SUPFAM" id="SSF52540">
    <property type="entry name" value="P-loop containing nucleoside triphosphate hydrolases"/>
    <property type="match status" value="1"/>
</dbReference>
<dbReference type="InterPro" id="IPR011994">
    <property type="entry name" value="Cytidylate_kinase_dom"/>
</dbReference>
<comment type="catalytic activity">
    <reaction evidence="6 8">
        <text>dCMP + ATP = dCDP + ADP</text>
        <dbReference type="Rhea" id="RHEA:25094"/>
        <dbReference type="ChEBI" id="CHEBI:30616"/>
        <dbReference type="ChEBI" id="CHEBI:57566"/>
        <dbReference type="ChEBI" id="CHEBI:58593"/>
        <dbReference type="ChEBI" id="CHEBI:456216"/>
        <dbReference type="EC" id="2.7.4.25"/>
    </reaction>
</comment>
<feature type="domain" description="Cytidylate kinase" evidence="9">
    <location>
        <begin position="6"/>
        <end position="220"/>
    </location>
</feature>
<dbReference type="NCBIfam" id="TIGR00017">
    <property type="entry name" value="cmk"/>
    <property type="match status" value="1"/>
</dbReference>
<dbReference type="GO" id="GO:0015949">
    <property type="term" value="P:nucleobase-containing small molecule interconversion"/>
    <property type="evidence" value="ECO:0007669"/>
    <property type="project" value="TreeGrafter"/>
</dbReference>